<dbReference type="STRING" id="69332.A0A388JPY1"/>
<dbReference type="InterPro" id="IPR044996">
    <property type="entry name" value="COQ10-like"/>
</dbReference>
<dbReference type="GO" id="GO:0048039">
    <property type="term" value="F:ubiquinone binding"/>
    <property type="evidence" value="ECO:0007669"/>
    <property type="project" value="InterPro"/>
</dbReference>
<dbReference type="SUPFAM" id="SSF55961">
    <property type="entry name" value="Bet v1-like"/>
    <property type="match status" value="1"/>
</dbReference>
<dbReference type="InterPro" id="IPR005031">
    <property type="entry name" value="COQ10_START"/>
</dbReference>
<evidence type="ECO:0000313" key="5">
    <source>
        <dbReference type="EMBL" id="GBG59833.1"/>
    </source>
</evidence>
<evidence type="ECO:0000259" key="4">
    <source>
        <dbReference type="Pfam" id="PF03364"/>
    </source>
</evidence>
<feature type="domain" description="Coenzyme Q-binding protein COQ10 START" evidence="4">
    <location>
        <begin position="173"/>
        <end position="302"/>
    </location>
</feature>
<evidence type="ECO:0000256" key="1">
    <source>
        <dbReference type="ARBA" id="ARBA00006885"/>
    </source>
</evidence>
<dbReference type="GO" id="GO:0005739">
    <property type="term" value="C:mitochondrion"/>
    <property type="evidence" value="ECO:0007669"/>
    <property type="project" value="TreeGrafter"/>
</dbReference>
<accession>A0A388JPY1</accession>
<dbReference type="PANTHER" id="PTHR12901">
    <property type="entry name" value="SPERM PROTEIN HOMOLOG"/>
    <property type="match status" value="1"/>
</dbReference>
<comment type="subunit">
    <text evidence="2">Interacts with coenzyme Q.</text>
</comment>
<dbReference type="CDD" id="cd07813">
    <property type="entry name" value="COQ10p_like"/>
    <property type="match status" value="1"/>
</dbReference>
<reference evidence="5 6" key="1">
    <citation type="journal article" date="2018" name="Cell">
        <title>The Chara Genome: Secondary Complexity and Implications for Plant Terrestrialization.</title>
        <authorList>
            <person name="Nishiyama T."/>
            <person name="Sakayama H."/>
            <person name="Vries J.D."/>
            <person name="Buschmann H."/>
            <person name="Saint-Marcoux D."/>
            <person name="Ullrich K.K."/>
            <person name="Haas F.B."/>
            <person name="Vanderstraeten L."/>
            <person name="Becker D."/>
            <person name="Lang D."/>
            <person name="Vosolsobe S."/>
            <person name="Rombauts S."/>
            <person name="Wilhelmsson P.K.I."/>
            <person name="Janitza P."/>
            <person name="Kern R."/>
            <person name="Heyl A."/>
            <person name="Rumpler F."/>
            <person name="Villalobos L.I.A.C."/>
            <person name="Clay J.M."/>
            <person name="Skokan R."/>
            <person name="Toyoda A."/>
            <person name="Suzuki Y."/>
            <person name="Kagoshima H."/>
            <person name="Schijlen E."/>
            <person name="Tajeshwar N."/>
            <person name="Catarino B."/>
            <person name="Hetherington A.J."/>
            <person name="Saltykova A."/>
            <person name="Bonnot C."/>
            <person name="Breuninger H."/>
            <person name="Symeonidi A."/>
            <person name="Radhakrishnan G.V."/>
            <person name="Van Nieuwerburgh F."/>
            <person name="Deforce D."/>
            <person name="Chang C."/>
            <person name="Karol K.G."/>
            <person name="Hedrich R."/>
            <person name="Ulvskov P."/>
            <person name="Glockner G."/>
            <person name="Delwiche C.F."/>
            <person name="Petrasek J."/>
            <person name="Van de Peer Y."/>
            <person name="Friml J."/>
            <person name="Beilby M."/>
            <person name="Dolan L."/>
            <person name="Kohara Y."/>
            <person name="Sugano S."/>
            <person name="Fujiyama A."/>
            <person name="Delaux P.-M."/>
            <person name="Quint M."/>
            <person name="TheiBen G."/>
            <person name="Hagemann M."/>
            <person name="Harholt J."/>
            <person name="Dunand C."/>
            <person name="Zachgo S."/>
            <person name="Langdale J."/>
            <person name="Maumus F."/>
            <person name="Straeten D.V.D."/>
            <person name="Gould S.B."/>
            <person name="Rensing S.A."/>
        </authorList>
    </citation>
    <scope>NUCLEOTIDE SEQUENCE [LARGE SCALE GENOMIC DNA]</scope>
    <source>
        <strain evidence="5 6">S276</strain>
    </source>
</reference>
<keyword evidence="6" id="KW-1185">Reference proteome</keyword>
<dbReference type="Gene3D" id="3.30.530.20">
    <property type="match status" value="1"/>
</dbReference>
<organism evidence="5 6">
    <name type="scientific">Chara braunii</name>
    <name type="common">Braun's stonewort</name>
    <dbReference type="NCBI Taxonomy" id="69332"/>
    <lineage>
        <taxon>Eukaryota</taxon>
        <taxon>Viridiplantae</taxon>
        <taxon>Streptophyta</taxon>
        <taxon>Charophyceae</taxon>
        <taxon>Charales</taxon>
        <taxon>Characeae</taxon>
        <taxon>Chara</taxon>
    </lineage>
</organism>
<evidence type="ECO:0000256" key="2">
    <source>
        <dbReference type="ARBA" id="ARBA00011814"/>
    </source>
</evidence>
<comment type="caution">
    <text evidence="5">The sequence shown here is derived from an EMBL/GenBank/DDBJ whole genome shotgun (WGS) entry which is preliminary data.</text>
</comment>
<dbReference type="OrthoDB" id="292693at2759"/>
<dbReference type="Proteomes" id="UP000265515">
    <property type="component" value="Unassembled WGS sequence"/>
</dbReference>
<dbReference type="PANTHER" id="PTHR12901:SF10">
    <property type="entry name" value="COENZYME Q-BINDING PROTEIN COQ10, MITOCHONDRIAL"/>
    <property type="match status" value="1"/>
</dbReference>
<comment type="function">
    <text evidence="3">Required for the function of coenzyme Q in the respiratory chain. May serve as a chaperone or may be involved in the transport of Q6 from its site of synthesis to the catalytic sites of the respiratory complexes.</text>
</comment>
<evidence type="ECO:0000256" key="3">
    <source>
        <dbReference type="ARBA" id="ARBA00024947"/>
    </source>
</evidence>
<dbReference type="GO" id="GO:0045333">
    <property type="term" value="P:cellular respiration"/>
    <property type="evidence" value="ECO:0007669"/>
    <property type="project" value="InterPro"/>
</dbReference>
<protein>
    <recommendedName>
        <fullName evidence="4">Coenzyme Q-binding protein COQ10 START domain-containing protein</fullName>
    </recommendedName>
</protein>
<comment type="similarity">
    <text evidence="1">Belongs to the COQ10 family.</text>
</comment>
<evidence type="ECO:0000313" key="6">
    <source>
        <dbReference type="Proteomes" id="UP000265515"/>
    </source>
</evidence>
<dbReference type="AlphaFoldDB" id="A0A388JPY1"/>
<sequence>MAQHRRLISKPVVRRLLQRWRAVNHVGEEMEMKKTVYRSSLAMATGGQAIPTAELYAGRMTNWMKSRGLPPAGGNTAKRPPFSSCRCRSERSAVVGVGSRAAMVAAGERVERVVGGFDVCSSKFSGRVDRASSVLDPSFLPSALSSQRRSFLSVGDGDEDKDVSRRHKEERLVGYSPEQLFAVVAAVDLYEDFVPWCQSSKVLWRKGEGEFEAELEIGFKLFTERYVSHVTIRRPTLVKTVVSQSNLFVYLDNVWEFRPGPTPSSCLVNFSVDFQFRSPLHRTQVANLFFEEVAEKLVSSFEDRCREVYGPSMNPVAASARL</sequence>
<dbReference type="EMBL" id="BFEA01000007">
    <property type="protein sequence ID" value="GBG59833.1"/>
    <property type="molecule type" value="Genomic_DNA"/>
</dbReference>
<name>A0A388JPY1_CHABU</name>
<dbReference type="Gramene" id="GBG59833">
    <property type="protein sequence ID" value="GBG59833"/>
    <property type="gene ID" value="CBR_g66636"/>
</dbReference>
<gene>
    <name evidence="5" type="ORF">CBR_g66636</name>
</gene>
<proteinExistence type="inferred from homology"/>
<dbReference type="InterPro" id="IPR023393">
    <property type="entry name" value="START-like_dom_sf"/>
</dbReference>
<dbReference type="Pfam" id="PF03364">
    <property type="entry name" value="Polyketide_cyc"/>
    <property type="match status" value="1"/>
</dbReference>